<sequence>MELSLEKKYEIVFLRQHPAEPKWSFEKIAKQIHCSKPTVIHWAKKPPYL</sequence>
<gene>
    <name evidence="1" type="ORF">PBRASI_LOCUS10683</name>
</gene>
<keyword evidence="2" id="KW-1185">Reference proteome</keyword>
<accession>A0A9N9HAG0</accession>
<proteinExistence type="predicted"/>
<feature type="non-terminal residue" evidence="1">
    <location>
        <position position="49"/>
    </location>
</feature>
<evidence type="ECO:0000313" key="1">
    <source>
        <dbReference type="EMBL" id="CAG8659062.1"/>
    </source>
</evidence>
<evidence type="ECO:0000313" key="2">
    <source>
        <dbReference type="Proteomes" id="UP000789739"/>
    </source>
</evidence>
<dbReference type="OrthoDB" id="2363668at2759"/>
<reference evidence="1" key="1">
    <citation type="submission" date="2021-06" db="EMBL/GenBank/DDBJ databases">
        <authorList>
            <person name="Kallberg Y."/>
            <person name="Tangrot J."/>
            <person name="Rosling A."/>
        </authorList>
    </citation>
    <scope>NUCLEOTIDE SEQUENCE</scope>
    <source>
        <strain evidence="1">BR232B</strain>
    </source>
</reference>
<dbReference type="AlphaFoldDB" id="A0A9N9HAG0"/>
<organism evidence="1 2">
    <name type="scientific">Paraglomus brasilianum</name>
    <dbReference type="NCBI Taxonomy" id="144538"/>
    <lineage>
        <taxon>Eukaryota</taxon>
        <taxon>Fungi</taxon>
        <taxon>Fungi incertae sedis</taxon>
        <taxon>Mucoromycota</taxon>
        <taxon>Glomeromycotina</taxon>
        <taxon>Glomeromycetes</taxon>
        <taxon>Paraglomerales</taxon>
        <taxon>Paraglomeraceae</taxon>
        <taxon>Paraglomus</taxon>
    </lineage>
</organism>
<protein>
    <submittedName>
        <fullName evidence="1">1167_t:CDS:1</fullName>
    </submittedName>
</protein>
<comment type="caution">
    <text evidence="1">The sequence shown here is derived from an EMBL/GenBank/DDBJ whole genome shotgun (WGS) entry which is preliminary data.</text>
</comment>
<dbReference type="EMBL" id="CAJVPI010003489">
    <property type="protein sequence ID" value="CAG8659062.1"/>
    <property type="molecule type" value="Genomic_DNA"/>
</dbReference>
<feature type="non-terminal residue" evidence="1">
    <location>
        <position position="1"/>
    </location>
</feature>
<name>A0A9N9HAG0_9GLOM</name>
<dbReference type="Proteomes" id="UP000789739">
    <property type="component" value="Unassembled WGS sequence"/>
</dbReference>